<dbReference type="AlphaFoldDB" id="A0A0P1EZU4"/>
<dbReference type="EMBL" id="CYPU01000011">
    <property type="protein sequence ID" value="CUH46454.1"/>
    <property type="molecule type" value="Genomic_DNA"/>
</dbReference>
<evidence type="ECO:0000259" key="3">
    <source>
        <dbReference type="PROSITE" id="PS51737"/>
    </source>
</evidence>
<dbReference type="Proteomes" id="UP000050783">
    <property type="component" value="Unassembled WGS sequence"/>
</dbReference>
<protein>
    <submittedName>
        <fullName evidence="4">DNA-invertase hin</fullName>
    </submittedName>
</protein>
<reference evidence="4 5" key="1">
    <citation type="submission" date="2015-09" db="EMBL/GenBank/DDBJ databases">
        <authorList>
            <consortium name="Swine Surveillance"/>
        </authorList>
    </citation>
    <scope>NUCLEOTIDE SEQUENCE [LARGE SCALE GENOMIC DNA]</scope>
    <source>
        <strain evidence="4 5">CECT 4292</strain>
    </source>
</reference>
<dbReference type="InterPro" id="IPR050639">
    <property type="entry name" value="SSR_resolvase"/>
</dbReference>
<dbReference type="InterPro" id="IPR036162">
    <property type="entry name" value="Resolvase-like_N_sf"/>
</dbReference>
<feature type="region of interest" description="Disordered" evidence="1">
    <location>
        <begin position="279"/>
        <end position="321"/>
    </location>
</feature>
<evidence type="ECO:0000313" key="4">
    <source>
        <dbReference type="EMBL" id="CUH46454.1"/>
    </source>
</evidence>
<dbReference type="CDD" id="cd03768">
    <property type="entry name" value="SR_ResInv"/>
    <property type="match status" value="1"/>
</dbReference>
<sequence length="556" mass="61512">MSSPKIRCAIYTRKSTEEGLDQDFNSLDAQHEACAAYIASQKHEGWKMLPARYDDGGISGGTLERPALQQLMADIDAGRIDMVVVYKIDRLTRSLADFAKLVERLEKADCSFVSVTQAFNTSSSMGRLTLNVLLSFAQFEREVTAERIRDKIAASKKKGLWMGGIPPLGYDPHPDKTRRELVVNENEAEVVRQIFQLYETHRCLNAVVRTAEELGIRSKHHVFATGRTQGGTPFSRGQIYHLLTNPVYLGLIRHKDQTFDGQHPAIIDQPLWDSVQRHLKSASARRRGAPAGQSSNSDAPLKGKVRDETGDVLTPTHTTRHGKRQRYYVSNRLISGGTDPTGWRLPAKGFETAVVKAITDHLREHAKRHTVLDNCDVSKLDATATAVFGLADTLEADGCKRTAPLIRAIALDPDTLSIDLDPHAVADAIDLQASSLNAALCEISTPFTCKRRGVETRIVAGDRCPDPDQTLIRGLRNAHDWAEALKSGEPLKHLAQRVGHSERYIRRVTSLISLSPGLQTAILEGTQPAHLNLETLVRGNIPLNWAHQDHLFGTHS</sequence>
<proteinExistence type="predicted"/>
<evidence type="ECO:0000256" key="1">
    <source>
        <dbReference type="SAM" id="MobiDB-lite"/>
    </source>
</evidence>
<dbReference type="InterPro" id="IPR011109">
    <property type="entry name" value="DNA_bind_recombinase_dom"/>
</dbReference>
<dbReference type="Pfam" id="PF07508">
    <property type="entry name" value="Recombinase"/>
    <property type="match status" value="1"/>
</dbReference>
<name>A0A0P1EZU4_9RHOB</name>
<gene>
    <name evidence="4" type="primary">hin</name>
    <name evidence="4" type="ORF">RUA4292_00620</name>
</gene>
<dbReference type="Gene3D" id="3.40.50.1390">
    <property type="entry name" value="Resolvase, N-terminal catalytic domain"/>
    <property type="match status" value="1"/>
</dbReference>
<evidence type="ECO:0000313" key="5">
    <source>
        <dbReference type="Proteomes" id="UP000050783"/>
    </source>
</evidence>
<dbReference type="GO" id="GO:0000150">
    <property type="term" value="F:DNA strand exchange activity"/>
    <property type="evidence" value="ECO:0007669"/>
    <property type="project" value="InterPro"/>
</dbReference>
<evidence type="ECO:0000259" key="2">
    <source>
        <dbReference type="PROSITE" id="PS51736"/>
    </source>
</evidence>
<dbReference type="PANTHER" id="PTHR30461">
    <property type="entry name" value="DNA-INVERTASE FROM LAMBDOID PROPHAGE"/>
    <property type="match status" value="1"/>
</dbReference>
<dbReference type="GeneID" id="55491915"/>
<dbReference type="PROSITE" id="PS51736">
    <property type="entry name" value="RECOMBINASES_3"/>
    <property type="match status" value="1"/>
</dbReference>
<dbReference type="Gene3D" id="3.90.1750.20">
    <property type="entry name" value="Putative Large Serine Recombinase, Chain B, Domain 2"/>
    <property type="match status" value="1"/>
</dbReference>
<dbReference type="PANTHER" id="PTHR30461:SF23">
    <property type="entry name" value="DNA RECOMBINASE-RELATED"/>
    <property type="match status" value="1"/>
</dbReference>
<dbReference type="SUPFAM" id="SSF109709">
    <property type="entry name" value="KorB DNA-binding domain-like"/>
    <property type="match status" value="1"/>
</dbReference>
<dbReference type="InterPro" id="IPR006119">
    <property type="entry name" value="Resolv_N"/>
</dbReference>
<dbReference type="GO" id="GO:0003677">
    <property type="term" value="F:DNA binding"/>
    <property type="evidence" value="ECO:0007669"/>
    <property type="project" value="InterPro"/>
</dbReference>
<feature type="compositionally biased region" description="Basic residues" evidence="1">
    <location>
        <begin position="279"/>
        <end position="288"/>
    </location>
</feature>
<dbReference type="PROSITE" id="PS51737">
    <property type="entry name" value="RECOMBINASE_DNA_BIND"/>
    <property type="match status" value="1"/>
</dbReference>
<dbReference type="RefSeq" id="WP_058276247.1">
    <property type="nucleotide sequence ID" value="NZ_CYPU01000011.1"/>
</dbReference>
<dbReference type="SUPFAM" id="SSF53041">
    <property type="entry name" value="Resolvase-like"/>
    <property type="match status" value="1"/>
</dbReference>
<dbReference type="Pfam" id="PF00239">
    <property type="entry name" value="Resolvase"/>
    <property type="match status" value="1"/>
</dbReference>
<feature type="domain" description="Resolvase/invertase-type recombinase catalytic" evidence="2">
    <location>
        <begin position="7"/>
        <end position="159"/>
    </location>
</feature>
<dbReference type="SMART" id="SM00857">
    <property type="entry name" value="Resolvase"/>
    <property type="match status" value="1"/>
</dbReference>
<dbReference type="InterPro" id="IPR038109">
    <property type="entry name" value="DNA_bind_recomb_sf"/>
</dbReference>
<accession>A0A0P1EZU4</accession>
<dbReference type="OrthoDB" id="7277848at2"/>
<feature type="domain" description="Recombinase" evidence="3">
    <location>
        <begin position="167"/>
        <end position="285"/>
    </location>
</feature>
<organism evidence="4 5">
    <name type="scientific">Ruegeria atlantica</name>
    <dbReference type="NCBI Taxonomy" id="81569"/>
    <lineage>
        <taxon>Bacteria</taxon>
        <taxon>Pseudomonadati</taxon>
        <taxon>Pseudomonadota</taxon>
        <taxon>Alphaproteobacteria</taxon>
        <taxon>Rhodobacterales</taxon>
        <taxon>Roseobacteraceae</taxon>
        <taxon>Ruegeria</taxon>
    </lineage>
</organism>